<sequence length="678" mass="75852">MSDDLHVRLRAQLQRNHEHLGFILTHFLHQLRHSWTRFTFCPEIDSVWMKRGLLEDEGSMDSLYEAVQESCEAQVYTIPSRSCSPAVLSDDATKWRSAGRSISVEISQINSDSTRKKKQGSLPKSVSENEALDNTVCTNSVWPIAKKQEDLLLLRNNQNEDVVRAIRRAESQSMADRKTISRNIQQEIPVQIVCYEGCNPNQDRLSSRQNGLGLKQQLSPYRVSWLIVSVQMPDTATAEMTQLRGTRVKKVERKSSKRGTPTQETTAHIKDAKGMMCGTAGGSRVTETAPARHRWSNPTETALNWVPANNTCLPPCNEYRVHICDCTTSTTPGRGDKINIQNSKRDSLTKGVARSSTSVDFCASNRSTSFGRFDTFRNQHSPSRLEENGAPEAEGESTAENCEKPGSLGKKMKAISMTMRKRMAKKHVKSVSEDMGDDTEGETENGSPAEKSSDHTSNSLESLYSGQSSSSGVASNSDVSSNRDSLKLEEEVPYTGQFCGRAKVHTDFVPSPYDTDSLKLKVGDIINIISKPPMGIWTGMLNNKVGNFKFIYVDVLPEKEKEEEEEAPIIRPVKVCKKPRPNTLLELLERLHLEEYASSLLLNGYQTVDDLKHLKERHLIELNVSDPEHRRRLLAASDCLYVTSKDEEGEMKGNEEEDEDNDCPRDSGCFIPAECPDS</sequence>
<feature type="region of interest" description="Disordered" evidence="4">
    <location>
        <begin position="373"/>
        <end position="487"/>
    </location>
</feature>
<keyword evidence="8" id="KW-1185">Reference proteome</keyword>
<accession>A0ABQ8M0B6</accession>
<evidence type="ECO:0000313" key="8">
    <source>
        <dbReference type="Proteomes" id="UP000830375"/>
    </source>
</evidence>
<dbReference type="SUPFAM" id="SSF50044">
    <property type="entry name" value="SH3-domain"/>
    <property type="match status" value="1"/>
</dbReference>
<dbReference type="InterPro" id="IPR021090">
    <property type="entry name" value="SPIDER"/>
</dbReference>
<dbReference type="InterPro" id="IPR001452">
    <property type="entry name" value="SH3_domain"/>
</dbReference>
<protein>
    <submittedName>
        <fullName evidence="7">SAM domain-containing protein SAMSN-1</fullName>
    </submittedName>
</protein>
<dbReference type="PROSITE" id="PS50105">
    <property type="entry name" value="SAM_DOMAIN"/>
    <property type="match status" value="1"/>
</dbReference>
<dbReference type="SMART" id="SM00326">
    <property type="entry name" value="SH3"/>
    <property type="match status" value="1"/>
</dbReference>
<dbReference type="InterPro" id="IPR036028">
    <property type="entry name" value="SH3-like_dom_sf"/>
</dbReference>
<evidence type="ECO:0000259" key="6">
    <source>
        <dbReference type="PROSITE" id="PS50105"/>
    </source>
</evidence>
<feature type="compositionally biased region" description="Basic and acidic residues" evidence="4">
    <location>
        <begin position="645"/>
        <end position="654"/>
    </location>
</feature>
<feature type="compositionally biased region" description="Acidic residues" evidence="4">
    <location>
        <begin position="434"/>
        <end position="443"/>
    </location>
</feature>
<feature type="domain" description="SAM" evidence="6">
    <location>
        <begin position="579"/>
        <end position="643"/>
    </location>
</feature>
<reference evidence="7 8" key="1">
    <citation type="submission" date="2022-01" db="EMBL/GenBank/DDBJ databases">
        <title>A high-quality chromosome-level genome assembly of rohu carp, Labeo rohita.</title>
        <authorList>
            <person name="Arick M.A. II"/>
            <person name="Hsu C.-Y."/>
            <person name="Magbanua Z."/>
            <person name="Pechanova O."/>
            <person name="Grover C."/>
            <person name="Miller E."/>
            <person name="Thrash A."/>
            <person name="Ezzel L."/>
            <person name="Alam S."/>
            <person name="Benzie J."/>
            <person name="Hamilton M."/>
            <person name="Karsi A."/>
            <person name="Lawrence M.L."/>
            <person name="Peterson D.G."/>
        </authorList>
    </citation>
    <scope>NUCLEOTIDE SEQUENCE [LARGE SCALE GENOMIC DNA]</scope>
    <source>
        <strain evidence="8">BAU-BD-2019</strain>
        <tissue evidence="7">Blood</tissue>
    </source>
</reference>
<dbReference type="PANTHER" id="PTHR12301:SF4">
    <property type="entry name" value="SAM DOMAIN-CONTAINING PROTEIN SAMSN-1"/>
    <property type="match status" value="1"/>
</dbReference>
<dbReference type="SUPFAM" id="SSF47769">
    <property type="entry name" value="SAM/Pointed domain"/>
    <property type="match status" value="1"/>
</dbReference>
<gene>
    <name evidence="7" type="ORF">H4Q32_013225</name>
</gene>
<name>A0ABQ8M0B6_LABRO</name>
<dbReference type="PANTHER" id="PTHR12301">
    <property type="entry name" value="SAM-DOMAIN, SH3 AND NUCLEAR LOCALIZATION SIGNALS PROTEIN RELATED"/>
    <property type="match status" value="1"/>
</dbReference>
<proteinExistence type="predicted"/>
<evidence type="ECO:0000256" key="2">
    <source>
        <dbReference type="ARBA" id="ARBA00022553"/>
    </source>
</evidence>
<dbReference type="SMART" id="SM00454">
    <property type="entry name" value="SAM"/>
    <property type="match status" value="1"/>
</dbReference>
<feature type="compositionally biased region" description="Polar residues" evidence="4">
    <location>
        <begin position="373"/>
        <end position="382"/>
    </location>
</feature>
<dbReference type="Pfam" id="PF12485">
    <property type="entry name" value="SPIDER"/>
    <property type="match status" value="1"/>
</dbReference>
<dbReference type="InterPro" id="IPR001660">
    <property type="entry name" value="SAM"/>
</dbReference>
<keyword evidence="2" id="KW-0597">Phosphoprotein</keyword>
<evidence type="ECO:0000256" key="1">
    <source>
        <dbReference type="ARBA" id="ARBA00022443"/>
    </source>
</evidence>
<dbReference type="Pfam" id="PF07647">
    <property type="entry name" value="SAM_2"/>
    <property type="match status" value="1"/>
</dbReference>
<comment type="caution">
    <text evidence="7">The sequence shown here is derived from an EMBL/GenBank/DDBJ whole genome shotgun (WGS) entry which is preliminary data.</text>
</comment>
<dbReference type="InterPro" id="IPR051725">
    <property type="entry name" value="SAM-SH3_domain_protein"/>
</dbReference>
<evidence type="ECO:0000259" key="5">
    <source>
        <dbReference type="PROSITE" id="PS50002"/>
    </source>
</evidence>
<dbReference type="CDD" id="cd11822">
    <property type="entry name" value="SH3_SASH_like"/>
    <property type="match status" value="1"/>
</dbReference>
<feature type="compositionally biased region" description="Basic residues" evidence="4">
    <location>
        <begin position="419"/>
        <end position="429"/>
    </location>
</feature>
<feature type="region of interest" description="Disordered" evidence="4">
    <location>
        <begin position="645"/>
        <end position="666"/>
    </location>
</feature>
<evidence type="ECO:0000256" key="3">
    <source>
        <dbReference type="PROSITE-ProRule" id="PRU00192"/>
    </source>
</evidence>
<dbReference type="Proteomes" id="UP000830375">
    <property type="component" value="Unassembled WGS sequence"/>
</dbReference>
<dbReference type="EMBL" id="JACTAM010000015">
    <property type="protein sequence ID" value="KAI2656332.1"/>
    <property type="molecule type" value="Genomic_DNA"/>
</dbReference>
<dbReference type="Gene3D" id="2.30.30.40">
    <property type="entry name" value="SH3 Domains"/>
    <property type="match status" value="1"/>
</dbReference>
<feature type="domain" description="SH3" evidence="5">
    <location>
        <begin position="497"/>
        <end position="558"/>
    </location>
</feature>
<evidence type="ECO:0000256" key="4">
    <source>
        <dbReference type="SAM" id="MobiDB-lite"/>
    </source>
</evidence>
<feature type="compositionally biased region" description="Low complexity" evidence="4">
    <location>
        <begin position="457"/>
        <end position="480"/>
    </location>
</feature>
<dbReference type="PROSITE" id="PS50002">
    <property type="entry name" value="SH3"/>
    <property type="match status" value="1"/>
</dbReference>
<dbReference type="Gene3D" id="1.10.150.50">
    <property type="entry name" value="Transcription Factor, Ets-1"/>
    <property type="match status" value="1"/>
</dbReference>
<dbReference type="InterPro" id="IPR013761">
    <property type="entry name" value="SAM/pointed_sf"/>
</dbReference>
<organism evidence="7 8">
    <name type="scientific">Labeo rohita</name>
    <name type="common">Indian major carp</name>
    <name type="synonym">Cyprinus rohita</name>
    <dbReference type="NCBI Taxonomy" id="84645"/>
    <lineage>
        <taxon>Eukaryota</taxon>
        <taxon>Metazoa</taxon>
        <taxon>Chordata</taxon>
        <taxon>Craniata</taxon>
        <taxon>Vertebrata</taxon>
        <taxon>Euteleostomi</taxon>
        <taxon>Actinopterygii</taxon>
        <taxon>Neopterygii</taxon>
        <taxon>Teleostei</taxon>
        <taxon>Ostariophysi</taxon>
        <taxon>Cypriniformes</taxon>
        <taxon>Cyprinidae</taxon>
        <taxon>Labeoninae</taxon>
        <taxon>Labeonini</taxon>
        <taxon>Labeo</taxon>
    </lineage>
</organism>
<evidence type="ECO:0000313" key="7">
    <source>
        <dbReference type="EMBL" id="KAI2656332.1"/>
    </source>
</evidence>
<keyword evidence="1 3" id="KW-0728">SH3 domain</keyword>